<protein>
    <recommendedName>
        <fullName evidence="14">G-protein coupled receptors family 3 profile domain-containing protein</fullName>
    </recommendedName>
</protein>
<dbReference type="InterPro" id="IPR004073">
    <property type="entry name" value="GPCR_3_vmron_rcpt_2"/>
</dbReference>
<evidence type="ECO:0000259" key="14">
    <source>
        <dbReference type="PROSITE" id="PS50259"/>
    </source>
</evidence>
<name>A0A8C5Q3M1_9ANUR</name>
<dbReference type="AlphaFoldDB" id="A0A8C5Q3M1"/>
<dbReference type="Ensembl" id="ENSLLET00000033626.1">
    <property type="protein sequence ID" value="ENSLLEP00000032379.1"/>
    <property type="gene ID" value="ENSLLEG00000020338.1"/>
</dbReference>
<evidence type="ECO:0000313" key="16">
    <source>
        <dbReference type="Proteomes" id="UP000694569"/>
    </source>
</evidence>
<dbReference type="GO" id="GO:0005886">
    <property type="term" value="C:plasma membrane"/>
    <property type="evidence" value="ECO:0007669"/>
    <property type="project" value="UniProtKB-SubCell"/>
</dbReference>
<reference evidence="15" key="1">
    <citation type="submission" date="2025-08" db="UniProtKB">
        <authorList>
            <consortium name="Ensembl"/>
        </authorList>
    </citation>
    <scope>IDENTIFICATION</scope>
</reference>
<feature type="transmembrane region" description="Helical" evidence="12">
    <location>
        <begin position="661"/>
        <end position="686"/>
    </location>
</feature>
<reference evidence="15" key="2">
    <citation type="submission" date="2025-09" db="UniProtKB">
        <authorList>
            <consortium name="Ensembl"/>
        </authorList>
    </citation>
    <scope>IDENTIFICATION</scope>
</reference>
<keyword evidence="8 12" id="KW-0472">Membrane</keyword>
<dbReference type="GO" id="GO:0004930">
    <property type="term" value="F:G protein-coupled receptor activity"/>
    <property type="evidence" value="ECO:0007669"/>
    <property type="project" value="UniProtKB-KW"/>
</dbReference>
<evidence type="ECO:0000256" key="9">
    <source>
        <dbReference type="ARBA" id="ARBA00023170"/>
    </source>
</evidence>
<keyword evidence="16" id="KW-1185">Reference proteome</keyword>
<feature type="chain" id="PRO_5034361267" description="G-protein coupled receptors family 3 profile domain-containing protein" evidence="13">
    <location>
        <begin position="24"/>
        <end position="857"/>
    </location>
</feature>
<evidence type="ECO:0000256" key="13">
    <source>
        <dbReference type="SAM" id="SignalP"/>
    </source>
</evidence>
<dbReference type="OrthoDB" id="5984008at2759"/>
<proteinExistence type="inferred from homology"/>
<keyword evidence="7" id="KW-0297">G-protein coupled receptor</keyword>
<evidence type="ECO:0000256" key="12">
    <source>
        <dbReference type="SAM" id="Phobius"/>
    </source>
</evidence>
<dbReference type="CDD" id="cd15283">
    <property type="entry name" value="7tmC_V2R_pheromone"/>
    <property type="match status" value="1"/>
</dbReference>
<dbReference type="InterPro" id="IPR001828">
    <property type="entry name" value="ANF_lig-bd_rcpt"/>
</dbReference>
<dbReference type="PANTHER" id="PTHR24061">
    <property type="entry name" value="CALCIUM-SENSING RECEPTOR-RELATED"/>
    <property type="match status" value="1"/>
</dbReference>
<dbReference type="PROSITE" id="PS50259">
    <property type="entry name" value="G_PROTEIN_RECEP_F3_4"/>
    <property type="match status" value="1"/>
</dbReference>
<dbReference type="InterPro" id="IPR000337">
    <property type="entry name" value="GPCR_3"/>
</dbReference>
<feature type="transmembrane region" description="Helical" evidence="12">
    <location>
        <begin position="629"/>
        <end position="649"/>
    </location>
</feature>
<feature type="domain" description="G-protein coupled receptors family 3 profile" evidence="14">
    <location>
        <begin position="592"/>
        <end position="856"/>
    </location>
</feature>
<dbReference type="Pfam" id="PF07562">
    <property type="entry name" value="NCD3G"/>
    <property type="match status" value="1"/>
</dbReference>
<organism evidence="15 16">
    <name type="scientific">Leptobrachium leishanense</name>
    <name type="common">Leishan spiny toad</name>
    <dbReference type="NCBI Taxonomy" id="445787"/>
    <lineage>
        <taxon>Eukaryota</taxon>
        <taxon>Metazoa</taxon>
        <taxon>Chordata</taxon>
        <taxon>Craniata</taxon>
        <taxon>Vertebrata</taxon>
        <taxon>Euteleostomi</taxon>
        <taxon>Amphibia</taxon>
        <taxon>Batrachia</taxon>
        <taxon>Anura</taxon>
        <taxon>Pelobatoidea</taxon>
        <taxon>Megophryidae</taxon>
        <taxon>Leptobrachium</taxon>
    </lineage>
</organism>
<dbReference type="Gene3D" id="3.40.50.2300">
    <property type="match status" value="2"/>
</dbReference>
<dbReference type="InterPro" id="IPR017979">
    <property type="entry name" value="GPCR_3_CS"/>
</dbReference>
<dbReference type="InterPro" id="IPR028082">
    <property type="entry name" value="Peripla_BP_I"/>
</dbReference>
<comment type="subcellular location">
    <subcellularLocation>
        <location evidence="1">Cell membrane</location>
        <topology evidence="1">Multi-pass membrane protein</topology>
    </subcellularLocation>
</comment>
<evidence type="ECO:0000256" key="3">
    <source>
        <dbReference type="ARBA" id="ARBA00022475"/>
    </source>
</evidence>
<keyword evidence="5 13" id="KW-0732">Signal</keyword>
<evidence type="ECO:0000256" key="10">
    <source>
        <dbReference type="ARBA" id="ARBA00023180"/>
    </source>
</evidence>
<keyword evidence="3" id="KW-1003">Cell membrane</keyword>
<evidence type="ECO:0000256" key="8">
    <source>
        <dbReference type="ARBA" id="ARBA00023136"/>
    </source>
</evidence>
<dbReference type="FunFam" id="2.10.50.30:FF:000002">
    <property type="entry name" value="Vomeronasal 2 receptor, h1"/>
    <property type="match status" value="1"/>
</dbReference>
<keyword evidence="4 12" id="KW-0812">Transmembrane</keyword>
<dbReference type="PRINTS" id="PR01535">
    <property type="entry name" value="VOMERONASL2R"/>
</dbReference>
<evidence type="ECO:0000256" key="11">
    <source>
        <dbReference type="ARBA" id="ARBA00023224"/>
    </source>
</evidence>
<accession>A0A8C5Q3M1</accession>
<feature type="transmembrane region" description="Helical" evidence="12">
    <location>
        <begin position="818"/>
        <end position="841"/>
    </location>
</feature>
<dbReference type="Pfam" id="PF01094">
    <property type="entry name" value="ANF_receptor"/>
    <property type="match status" value="1"/>
</dbReference>
<dbReference type="Pfam" id="PF00003">
    <property type="entry name" value="7tm_3"/>
    <property type="match status" value="1"/>
</dbReference>
<keyword evidence="10" id="KW-0325">Glycoprotein</keyword>
<feature type="transmembrane region" description="Helical" evidence="12">
    <location>
        <begin position="751"/>
        <end position="774"/>
    </location>
</feature>
<evidence type="ECO:0000256" key="7">
    <source>
        <dbReference type="ARBA" id="ARBA00023040"/>
    </source>
</evidence>
<dbReference type="PROSITE" id="PS00981">
    <property type="entry name" value="G_PROTEIN_RECEP_F3_3"/>
    <property type="match status" value="1"/>
</dbReference>
<evidence type="ECO:0000256" key="4">
    <source>
        <dbReference type="ARBA" id="ARBA00022692"/>
    </source>
</evidence>
<dbReference type="InterPro" id="IPR017978">
    <property type="entry name" value="GPCR_3_C"/>
</dbReference>
<evidence type="ECO:0000256" key="5">
    <source>
        <dbReference type="ARBA" id="ARBA00022729"/>
    </source>
</evidence>
<evidence type="ECO:0000256" key="6">
    <source>
        <dbReference type="ARBA" id="ARBA00022989"/>
    </source>
</evidence>
<feature type="transmembrane region" description="Helical" evidence="12">
    <location>
        <begin position="592"/>
        <end position="617"/>
    </location>
</feature>
<dbReference type="PANTHER" id="PTHR24061:SF588">
    <property type="entry name" value="VOMERONASAL TYPE-2 RECEPTOR 26"/>
    <property type="match status" value="1"/>
</dbReference>
<dbReference type="InterPro" id="IPR011500">
    <property type="entry name" value="GPCR_3_9-Cys_dom"/>
</dbReference>
<dbReference type="GeneTree" id="ENSGT00950000182788"/>
<evidence type="ECO:0000256" key="2">
    <source>
        <dbReference type="ARBA" id="ARBA00007242"/>
    </source>
</evidence>
<feature type="transmembrane region" description="Helical" evidence="12">
    <location>
        <begin position="786"/>
        <end position="806"/>
    </location>
</feature>
<dbReference type="FunFam" id="3.40.50.2300:FF:000024">
    <property type="entry name" value="Vomeronasal 2, receptor 73"/>
    <property type="match status" value="1"/>
</dbReference>
<sequence>MNNLLRNTVVLLMLCNGVCQISSNRCKPGTPYSQRPFYMAGDVIIGGLFDIHIYYKTEAFYYSSPPHLQARKISMLLEDFYNFLSLVFAVDEINRNHQILPNVTLGYNVYDSYVDLFRAIQGAVRIYSGNKKQYPNYNCDNSSVLAAVIEGMPPSFSTQYANIFGMYKYPQVSFMSQDPLQSDKQQFPFFYRAIPSEKTLYAGIIALLKHFGWTWIGILYPDDDSCINSIKIVKQMIEESGGCVEFLKMIPSINDYSVERIAEINNTISQATSNVILVYGSKNSVYYLEQNVHINSIPGKIWVHTAESSFRMYNQANDTSVNGTLRFIMSKKEVPDYIKFIQDVNPNRFPTGRTFTTWWDELCENRCPFNVRRRNCTGVESGRPILYSHCNLRFTAMSYSVYNAVYAVAHALHEMYQATPLKERLLDPNKLQFQDLQGWKLNQYLKKVYFTNTMGDEIYFKDDEISIGYDIYNTVHLPNGTNIAEKVGTFNHSAPPGKQIKFDKPIVWENKFIKTSTPRSVCCESCRGGKRKSILKGKPVCCYDCLQCPEGQFSNQTDSEVCLKCPEDQWPNKQKTACIQKTVTFLSYEVPIGITLSFIAIFFSFMTTGVLGIFFKYQDTPIVKANNRELSYLLLISLIFSFLCCLIFVERPAQWTCFLRQAIFGITFAISVSSLLAKTLIVVVAFNATKPGKNLRKWIGVKIPKYIVLSCSTIQVLICVLWLIIAPPSSFYNAQSEVGKIIVECSEGSAMAFYTILGYLCILASISFVIAFLARKLPDTFNDAKLITFSMLVFFTVWIFFIPTYLSAKGTATVAVEVFAILASSSGLLGCIFAPKCYIILIKPEKNRKKQLLKKPL</sequence>
<feature type="transmembrane region" description="Helical" evidence="12">
    <location>
        <begin position="706"/>
        <end position="725"/>
    </location>
</feature>
<keyword evidence="11" id="KW-0807">Transducer</keyword>
<evidence type="ECO:0000313" key="15">
    <source>
        <dbReference type="Ensembl" id="ENSLLEP00000032379.1"/>
    </source>
</evidence>
<dbReference type="Proteomes" id="UP000694569">
    <property type="component" value="Unplaced"/>
</dbReference>
<dbReference type="Gene3D" id="2.10.50.30">
    <property type="entry name" value="GPCR, family 3, nine cysteines domain"/>
    <property type="match status" value="1"/>
</dbReference>
<keyword evidence="6 12" id="KW-1133">Transmembrane helix</keyword>
<evidence type="ECO:0000256" key="1">
    <source>
        <dbReference type="ARBA" id="ARBA00004651"/>
    </source>
</evidence>
<comment type="similarity">
    <text evidence="2">Belongs to the G-protein coupled receptor 3 family.</text>
</comment>
<dbReference type="SUPFAM" id="SSF53822">
    <property type="entry name" value="Periplasmic binding protein-like I"/>
    <property type="match status" value="1"/>
</dbReference>
<dbReference type="PRINTS" id="PR00248">
    <property type="entry name" value="GPCRMGR"/>
</dbReference>
<dbReference type="InterPro" id="IPR000068">
    <property type="entry name" value="GPCR_3_Ca_sens_rcpt-rel"/>
</dbReference>
<keyword evidence="9" id="KW-0675">Receptor</keyword>
<feature type="signal peptide" evidence="13">
    <location>
        <begin position="1"/>
        <end position="23"/>
    </location>
</feature>
<dbReference type="InterPro" id="IPR038550">
    <property type="entry name" value="GPCR_3_9-Cys_sf"/>
</dbReference>